<gene>
    <name evidence="1" type="ORF">AS026_20235</name>
</gene>
<comment type="caution">
    <text evidence="1">The sequence shown here is derived from an EMBL/GenBank/DDBJ whole genome shotgun (WGS) entry which is preliminary data.</text>
</comment>
<accession>A0A120FFJ5</accession>
<organism evidence="1 2">
    <name type="scientific">Rhizobium altiplani</name>
    <dbReference type="NCBI Taxonomy" id="1864509"/>
    <lineage>
        <taxon>Bacteria</taxon>
        <taxon>Pseudomonadati</taxon>
        <taxon>Pseudomonadota</taxon>
        <taxon>Alphaproteobacteria</taxon>
        <taxon>Hyphomicrobiales</taxon>
        <taxon>Rhizobiaceae</taxon>
        <taxon>Rhizobium/Agrobacterium group</taxon>
        <taxon>Rhizobium</taxon>
    </lineage>
</organism>
<dbReference type="AlphaFoldDB" id="A0A120FFJ5"/>
<evidence type="ECO:0000313" key="1">
    <source>
        <dbReference type="EMBL" id="KWV42859.1"/>
    </source>
</evidence>
<proteinExistence type="predicted"/>
<keyword evidence="2" id="KW-1185">Reference proteome</keyword>
<name>A0A120FFJ5_9HYPH</name>
<sequence length="171" mass="18591">MLRQSEAPRFVSSGDVSSRGRINSDFLGQTHAISDDGTRTKHILMTCHSAPTLAAKVASNIRMLEFNGEKTEAIGRDKGELIRSLSAGLITFTENEVQLSITHVLKNTAGPVLFTEGVTDEIILETAWTKFYPDAPRPFDIQGTFGCGSRGCCCESAPSTQIIQVDPFRAI</sequence>
<dbReference type="EMBL" id="LNCD01000132">
    <property type="protein sequence ID" value="KWV42859.1"/>
    <property type="molecule type" value="Genomic_DNA"/>
</dbReference>
<dbReference type="Proteomes" id="UP000068164">
    <property type="component" value="Unassembled WGS sequence"/>
</dbReference>
<evidence type="ECO:0000313" key="2">
    <source>
        <dbReference type="Proteomes" id="UP000068164"/>
    </source>
</evidence>
<reference evidence="1 2" key="1">
    <citation type="submission" date="2015-11" db="EMBL/GenBank/DDBJ databases">
        <title>Draft Genome Sequence of the Strain BR 10423 (Rhizobium sp.) isolated from nodules of Mimosa pudica.</title>
        <authorList>
            <person name="Barauna A.C."/>
            <person name="Zilli J.E."/>
            <person name="Simoes-Araujo J.L."/>
            <person name="Reis V.M."/>
            <person name="James E.K."/>
            <person name="Reis F.B.Jr."/>
            <person name="Rouws L.F."/>
            <person name="Passos S.R."/>
            <person name="Gois S.R."/>
        </authorList>
    </citation>
    <scope>NUCLEOTIDE SEQUENCE [LARGE SCALE GENOMIC DNA]</scope>
    <source>
        <strain evidence="1 2">BR10423</strain>
    </source>
</reference>
<protein>
    <submittedName>
        <fullName evidence="1">Uncharacterized protein</fullName>
    </submittedName>
</protein>